<dbReference type="PROSITE" id="PS51095">
    <property type="entry name" value="PTS_EIIA_TYPE_3"/>
    <property type="match status" value="1"/>
</dbReference>
<evidence type="ECO:0000256" key="7">
    <source>
        <dbReference type="PROSITE-ProRule" id="PRU00418"/>
    </source>
</evidence>
<accession>A0AAX2JES1</accession>
<evidence type="ECO:0000256" key="5">
    <source>
        <dbReference type="PIRSR" id="PIRSR000699-1"/>
    </source>
</evidence>
<feature type="binding site" evidence="6">
    <location>
        <position position="80"/>
    </location>
    <ligand>
        <name>Mg(2+)</name>
        <dbReference type="ChEBI" id="CHEBI:18420"/>
        <note>ligand shared between all trimeric partners</note>
    </ligand>
</feature>
<dbReference type="InterPro" id="IPR036542">
    <property type="entry name" value="PTS_IIA_lac/cel_sf"/>
</dbReference>
<dbReference type="CDD" id="cd00215">
    <property type="entry name" value="PTS_IIA_lac"/>
    <property type="match status" value="1"/>
</dbReference>
<keyword evidence="1" id="KW-0813">Transport</keyword>
<organism evidence="8 9">
    <name type="scientific">Fusobacterium ulcerans</name>
    <dbReference type="NCBI Taxonomy" id="861"/>
    <lineage>
        <taxon>Bacteria</taxon>
        <taxon>Fusobacteriati</taxon>
        <taxon>Fusobacteriota</taxon>
        <taxon>Fusobacteriia</taxon>
        <taxon>Fusobacteriales</taxon>
        <taxon>Fusobacteriaceae</taxon>
        <taxon>Fusobacterium</taxon>
    </lineage>
</organism>
<dbReference type="Gene3D" id="1.20.58.80">
    <property type="entry name" value="Phosphotransferase system, lactose/cellobiose-type IIA subunit"/>
    <property type="match status" value="1"/>
</dbReference>
<evidence type="ECO:0000256" key="1">
    <source>
        <dbReference type="ARBA" id="ARBA00022448"/>
    </source>
</evidence>
<gene>
    <name evidence="8" type="primary">chbA</name>
    <name evidence="8" type="ORF">NCTC12112_03094</name>
</gene>
<dbReference type="RefSeq" id="WP_005978481.1">
    <property type="nucleotide sequence ID" value="NZ_BAABXY010000001.1"/>
</dbReference>
<feature type="modified residue" description="Phosphohistidine; by HPr" evidence="7">
    <location>
        <position position="77"/>
    </location>
</feature>
<feature type="active site" description="Tele-phosphohistidine intermediate" evidence="5">
    <location>
        <position position="77"/>
    </location>
</feature>
<dbReference type="PANTHER" id="PTHR34382">
    <property type="entry name" value="PTS SYSTEM N,N'-DIACETYLCHITOBIOSE-SPECIFIC EIIA COMPONENT"/>
    <property type="match status" value="1"/>
</dbReference>
<dbReference type="AlphaFoldDB" id="A0AAX2JES1"/>
<dbReference type="PIRSF" id="PIRSF000699">
    <property type="entry name" value="PTS_IILac_III"/>
    <property type="match status" value="1"/>
</dbReference>
<sequence length="106" mass="11800">MDLDLEEVAMTIVGNAGEARSLAYEALREAKTGNFDKAEELLKESREKSLVAHGMQTELICNEADGNGIAMNLLMVHAQDHLMNSILARELVEELIDLYRRVGVEK</sequence>
<evidence type="ECO:0000256" key="4">
    <source>
        <dbReference type="ARBA" id="ARBA00022683"/>
    </source>
</evidence>
<name>A0AAX2JES1_9FUSO</name>
<dbReference type="GO" id="GO:0046872">
    <property type="term" value="F:metal ion binding"/>
    <property type="evidence" value="ECO:0007669"/>
    <property type="project" value="UniProtKB-KW"/>
</dbReference>
<proteinExistence type="predicted"/>
<keyword evidence="3 8" id="KW-0808">Transferase</keyword>
<comment type="cofactor">
    <cofactor evidence="6">
        <name>Mg(2+)</name>
        <dbReference type="ChEBI" id="CHEBI:18420"/>
    </cofactor>
    <text evidence="6">Binds 1 Mg(2+) ion per trimer.</text>
</comment>
<evidence type="ECO:0000256" key="3">
    <source>
        <dbReference type="ARBA" id="ARBA00022679"/>
    </source>
</evidence>
<dbReference type="SUPFAM" id="SSF46973">
    <property type="entry name" value="Enzyme IIa from lactose specific PTS, IIa-lac"/>
    <property type="match status" value="1"/>
</dbReference>
<evidence type="ECO:0000256" key="6">
    <source>
        <dbReference type="PIRSR" id="PIRSR000699-2"/>
    </source>
</evidence>
<keyword evidence="6" id="KW-0479">Metal-binding</keyword>
<dbReference type="GO" id="GO:0016740">
    <property type="term" value="F:transferase activity"/>
    <property type="evidence" value="ECO:0007669"/>
    <property type="project" value="UniProtKB-KW"/>
</dbReference>
<keyword evidence="2" id="KW-0762">Sugar transport</keyword>
<keyword evidence="4" id="KW-0598">Phosphotransferase system</keyword>
<dbReference type="Pfam" id="PF02255">
    <property type="entry name" value="PTS_IIA"/>
    <property type="match status" value="1"/>
</dbReference>
<keyword evidence="6" id="KW-0460">Magnesium</keyword>
<protein>
    <submittedName>
        <fullName evidence="8">N,N'-diacetylchitobiose-specific phosphotransferase enzyme IIA component</fullName>
        <ecNumber evidence="8">2.7.1.-</ecNumber>
    </submittedName>
</protein>
<dbReference type="PANTHER" id="PTHR34382:SF7">
    <property type="entry name" value="PTS SYSTEM N,N'-DIACETYLCHITOBIOSE-SPECIFIC EIIA COMPONENT"/>
    <property type="match status" value="1"/>
</dbReference>
<dbReference type="KEGG" id="ful:C4N20_06025"/>
<dbReference type="EC" id="2.7.1.-" evidence="8"/>
<dbReference type="EMBL" id="LS483487">
    <property type="protein sequence ID" value="SQJ15727.1"/>
    <property type="molecule type" value="Genomic_DNA"/>
</dbReference>
<reference evidence="8 9" key="1">
    <citation type="submission" date="2018-06" db="EMBL/GenBank/DDBJ databases">
        <authorList>
            <consortium name="Pathogen Informatics"/>
            <person name="Doyle S."/>
        </authorList>
    </citation>
    <scope>NUCLEOTIDE SEQUENCE [LARGE SCALE GENOMIC DNA]</scope>
    <source>
        <strain evidence="8 9">NCTC12112</strain>
    </source>
</reference>
<evidence type="ECO:0000313" key="9">
    <source>
        <dbReference type="Proteomes" id="UP000249008"/>
    </source>
</evidence>
<evidence type="ECO:0000313" key="8">
    <source>
        <dbReference type="EMBL" id="SQJ15727.1"/>
    </source>
</evidence>
<dbReference type="Proteomes" id="UP000249008">
    <property type="component" value="Chromosome 1"/>
</dbReference>
<evidence type="ECO:0000256" key="2">
    <source>
        <dbReference type="ARBA" id="ARBA00022597"/>
    </source>
</evidence>
<dbReference type="GeneID" id="78454358"/>
<dbReference type="GO" id="GO:0009401">
    <property type="term" value="P:phosphoenolpyruvate-dependent sugar phosphotransferase system"/>
    <property type="evidence" value="ECO:0007669"/>
    <property type="project" value="UniProtKB-KW"/>
</dbReference>
<dbReference type="InterPro" id="IPR003188">
    <property type="entry name" value="PTS_IIA_lac/cel"/>
</dbReference>